<evidence type="ECO:0000256" key="3">
    <source>
        <dbReference type="SAM" id="SignalP"/>
    </source>
</evidence>
<evidence type="ECO:0000313" key="4">
    <source>
        <dbReference type="EMBL" id="RYB94129.1"/>
    </source>
</evidence>
<sequence>MRRTATATALIGIAVTALAPVAAAAPARAAETCDGKVPTIVVPESTSFPITPVQGTAGDDVILGSSRRDVIEGLGGNDTICGLAGADRIFGGEGDDRLFGGLDEDYYPDDGYYGDHLAPGPGDDFVDLGHDPASEDIWWGDRPYFDVVAFEDAPGPVTVDLGAGTATGEGTDTIAPLVSNGGIAGSAYDDVLIGSAADDFITGGAGEDRIESAQGDDLVYPDADWLWAVEGRGDGLLSGDDRVSAGPGADEVISYRGADDLDGGAGNDALSAMGRDQGARLDGGSGSDYLASAGGSDLFGFGGLDALEVFVVGRGDVLDGGPGVDRLTFGASRTVVPRGSRLTVDRSRARIAVDGRKIAGFVDLEGIDFNRAPRLRLLTYVGGRGPDHVDGSAARRVRAWGRGGDDRLLGSGGRDLLDGGPGRDVLDGRQGRDRCLAGERLRSCEVRR</sequence>
<reference evidence="4 5" key="1">
    <citation type="submission" date="2019-01" db="EMBL/GenBank/DDBJ databases">
        <title>Novel species of Nocardioides.</title>
        <authorList>
            <person name="Liu Q."/>
            <person name="Xin Y.-H."/>
        </authorList>
    </citation>
    <scope>NUCLEOTIDE SEQUENCE [LARGE SCALE GENOMIC DNA]</scope>
    <source>
        <strain evidence="4 5">CGMCC 4.6882</strain>
    </source>
</reference>
<dbReference type="GO" id="GO:0005576">
    <property type="term" value="C:extracellular region"/>
    <property type="evidence" value="ECO:0007669"/>
    <property type="project" value="UniProtKB-SubCell"/>
</dbReference>
<keyword evidence="5" id="KW-1185">Reference proteome</keyword>
<dbReference type="RefSeq" id="WP_129399482.1">
    <property type="nucleotide sequence ID" value="NZ_SDWT01000001.1"/>
</dbReference>
<dbReference type="InterPro" id="IPR011049">
    <property type="entry name" value="Serralysin-like_metalloprot_C"/>
</dbReference>
<gene>
    <name evidence="4" type="ORF">EUA93_07095</name>
</gene>
<feature type="signal peptide" evidence="3">
    <location>
        <begin position="1"/>
        <end position="29"/>
    </location>
</feature>
<feature type="chain" id="PRO_5020400618" evidence="3">
    <location>
        <begin position="30"/>
        <end position="448"/>
    </location>
</feature>
<dbReference type="OrthoDB" id="3783154at2"/>
<keyword evidence="2" id="KW-0964">Secreted</keyword>
<name>A0A4Q2S1E4_9ACTN</name>
<evidence type="ECO:0000313" key="5">
    <source>
        <dbReference type="Proteomes" id="UP000294071"/>
    </source>
</evidence>
<dbReference type="GO" id="GO:0005509">
    <property type="term" value="F:calcium ion binding"/>
    <property type="evidence" value="ECO:0007669"/>
    <property type="project" value="InterPro"/>
</dbReference>
<dbReference type="PANTHER" id="PTHR38340">
    <property type="entry name" value="S-LAYER PROTEIN"/>
    <property type="match status" value="1"/>
</dbReference>
<dbReference type="Proteomes" id="UP000294071">
    <property type="component" value="Unassembled WGS sequence"/>
</dbReference>
<dbReference type="Pfam" id="PF00353">
    <property type="entry name" value="HemolysinCabind"/>
    <property type="match status" value="5"/>
</dbReference>
<comment type="subcellular location">
    <subcellularLocation>
        <location evidence="1">Secreted</location>
    </subcellularLocation>
</comment>
<proteinExistence type="predicted"/>
<dbReference type="InterPro" id="IPR050557">
    <property type="entry name" value="RTX_toxin/Mannuronan_C5-epim"/>
</dbReference>
<comment type="caution">
    <text evidence="4">The sequence shown here is derived from an EMBL/GenBank/DDBJ whole genome shotgun (WGS) entry which is preliminary data.</text>
</comment>
<dbReference type="AlphaFoldDB" id="A0A4Q2S1E4"/>
<dbReference type="SUPFAM" id="SSF51120">
    <property type="entry name" value="beta-Roll"/>
    <property type="match status" value="3"/>
</dbReference>
<dbReference type="PROSITE" id="PS00330">
    <property type="entry name" value="HEMOLYSIN_CALCIUM"/>
    <property type="match status" value="2"/>
</dbReference>
<accession>A0A4Q2S1E4</accession>
<dbReference type="PRINTS" id="PR00313">
    <property type="entry name" value="CABNDNGRPT"/>
</dbReference>
<organism evidence="4 5">
    <name type="scientific">Nocardioides oleivorans</name>
    <dbReference type="NCBI Taxonomy" id="273676"/>
    <lineage>
        <taxon>Bacteria</taxon>
        <taxon>Bacillati</taxon>
        <taxon>Actinomycetota</taxon>
        <taxon>Actinomycetes</taxon>
        <taxon>Propionibacteriales</taxon>
        <taxon>Nocardioidaceae</taxon>
        <taxon>Nocardioides</taxon>
    </lineage>
</organism>
<dbReference type="InterPro" id="IPR001343">
    <property type="entry name" value="Hemolysn_Ca-bd"/>
</dbReference>
<dbReference type="InterPro" id="IPR018511">
    <property type="entry name" value="Hemolysin-typ_Ca-bd_CS"/>
</dbReference>
<dbReference type="EMBL" id="SDWT01000001">
    <property type="protein sequence ID" value="RYB94129.1"/>
    <property type="molecule type" value="Genomic_DNA"/>
</dbReference>
<keyword evidence="3" id="KW-0732">Signal</keyword>
<evidence type="ECO:0000256" key="2">
    <source>
        <dbReference type="ARBA" id="ARBA00022525"/>
    </source>
</evidence>
<protein>
    <submittedName>
        <fullName evidence="4">Calcium-binding protein</fullName>
    </submittedName>
</protein>
<dbReference type="PANTHER" id="PTHR38340:SF1">
    <property type="entry name" value="S-LAYER PROTEIN"/>
    <property type="match status" value="1"/>
</dbReference>
<evidence type="ECO:0000256" key="1">
    <source>
        <dbReference type="ARBA" id="ARBA00004613"/>
    </source>
</evidence>
<dbReference type="Gene3D" id="2.150.10.10">
    <property type="entry name" value="Serralysin-like metalloprotease, C-terminal"/>
    <property type="match status" value="4"/>
</dbReference>